<accession>A0AA86MZ26</accession>
<gene>
    <name evidence="3" type="ORF">DNFV4_02124</name>
</gene>
<feature type="region of interest" description="Disordered" evidence="1">
    <location>
        <begin position="729"/>
        <end position="752"/>
    </location>
</feature>
<dbReference type="PANTHER" id="PTHR22674">
    <property type="entry name" value="NTPASE, KAP FAMILY P-LOOP DOMAIN-CONTAINING 1"/>
    <property type="match status" value="1"/>
</dbReference>
<evidence type="ECO:0000313" key="4">
    <source>
        <dbReference type="Proteomes" id="UP001179121"/>
    </source>
</evidence>
<reference evidence="3" key="1">
    <citation type="submission" date="2022-10" db="EMBL/GenBank/DDBJ databases">
        <authorList>
            <person name="Koch H."/>
        </authorList>
    </citation>
    <scope>NUCLEOTIDE SEQUENCE</scope>
    <source>
        <strain evidence="3">DNF</strain>
    </source>
</reference>
<dbReference type="EMBL" id="OX365700">
    <property type="protein sequence ID" value="CAI4031705.1"/>
    <property type="molecule type" value="Genomic_DNA"/>
</dbReference>
<dbReference type="PANTHER" id="PTHR22674:SF6">
    <property type="entry name" value="NTPASE KAP FAMILY P-LOOP DOMAIN-CONTAINING PROTEIN 1"/>
    <property type="match status" value="1"/>
</dbReference>
<dbReference type="KEGG" id="nti:DNFV4_02124"/>
<proteinExistence type="predicted"/>
<dbReference type="AlphaFoldDB" id="A0AA86MZ26"/>
<dbReference type="InterPro" id="IPR011646">
    <property type="entry name" value="KAP_P-loop"/>
</dbReference>
<name>A0AA86MZ26_9BACT</name>
<evidence type="ECO:0000313" key="3">
    <source>
        <dbReference type="EMBL" id="CAI4031705.1"/>
    </source>
</evidence>
<organism evidence="3 4">
    <name type="scientific">Nitrospira tepida</name>
    <dbReference type="NCBI Taxonomy" id="2973512"/>
    <lineage>
        <taxon>Bacteria</taxon>
        <taxon>Pseudomonadati</taxon>
        <taxon>Nitrospirota</taxon>
        <taxon>Nitrospiria</taxon>
        <taxon>Nitrospirales</taxon>
        <taxon>Nitrospiraceae</taxon>
        <taxon>Nitrospira</taxon>
    </lineage>
</organism>
<keyword evidence="4" id="KW-1185">Reference proteome</keyword>
<feature type="domain" description="KAP NTPase" evidence="2">
    <location>
        <begin position="32"/>
        <end position="342"/>
    </location>
</feature>
<protein>
    <submittedName>
        <fullName evidence="3">KAP NTPase domain-containing protein</fullName>
    </submittedName>
</protein>
<dbReference type="RefSeq" id="WP_289268523.1">
    <property type="nucleotide sequence ID" value="NZ_OX365700.1"/>
</dbReference>
<dbReference type="InterPro" id="IPR027417">
    <property type="entry name" value="P-loop_NTPase"/>
</dbReference>
<dbReference type="InterPro" id="IPR052754">
    <property type="entry name" value="NTPase_KAP_P-loop"/>
</dbReference>
<evidence type="ECO:0000256" key="1">
    <source>
        <dbReference type="SAM" id="MobiDB-lite"/>
    </source>
</evidence>
<evidence type="ECO:0000259" key="2">
    <source>
        <dbReference type="Pfam" id="PF07693"/>
    </source>
</evidence>
<dbReference type="Proteomes" id="UP001179121">
    <property type="component" value="Chromosome"/>
</dbReference>
<dbReference type="Gene3D" id="3.40.50.300">
    <property type="entry name" value="P-loop containing nucleotide triphosphate hydrolases"/>
    <property type="match status" value="1"/>
</dbReference>
<sequence length="752" mass="85112">MMENNPEKSQRTKHEFSADRPISSIEEDLLGRAPFAKSLASAIKGWQGNESLVVAMYGPWGSGKSSVKNMVLQTLRLAETNCPLIIEFNPWQWSGQDQLAEAFFQEIGLLLGRSDGSEDGKRRAAKWRTYGTYLTLGASLAKSLKTILPILGLPGSGIADMLSKGMEQSATVAQEGSKGVEDQAVVQQQTLAEIKKELSDSLKELERPILVVLDDIDRLTPEEIRLLFQLVKANADFPNVVYLLLFQRDIVERSLDSSPAVSGQEFLEKIVQVGFDIPRIERTRLEKVLFAGLDELLTDGDVGKRFDQTRWGNLFLGGLRPYFQTLRDVYRYLASLSFHVSLFRSTGSFEVNPVDLIALEVLRVFEPVVYRRLPEAKLELTNLRDRAHDSHDENERTRKLIESIVEAASQPGQVREIVKELFPPVEWVFNGSMYGHDFKEEWFRELRLCHPDVFDRYFHLAIPEGDISQAELDRVLSLVGNREGLVVEFRALNKRSLLGVALDRLEAYKQKIDLQHAVSFITALFDIGDELPEDRGGFFSISPDTHASRIIYWYLKQEMDIGRRGAILKEAMKATTGLYLPIRIASLEGNEEKRKKDPDAFNVTDADLDALHHICVEKIEQAAGSGILTSHRNMLSILYCWDKWASHEKPRQWVEKLIDSKEGVLSFLTACLHRSTSHGMGDYVSQEHWRINLTNIEDFVPVGTLERKVAEISPDGLSDKEKSAVKAFQKAIKRRRDGKPDDGHWADDEDEG</sequence>
<dbReference type="Pfam" id="PF07693">
    <property type="entry name" value="KAP_NTPase"/>
    <property type="match status" value="1"/>
</dbReference>
<dbReference type="SUPFAM" id="SSF52540">
    <property type="entry name" value="P-loop containing nucleoside triphosphate hydrolases"/>
    <property type="match status" value="1"/>
</dbReference>